<dbReference type="SUPFAM" id="SSF69322">
    <property type="entry name" value="Tricorn protease domain 2"/>
    <property type="match status" value="1"/>
</dbReference>
<feature type="transmembrane region" description="Helical" evidence="2">
    <location>
        <begin position="387"/>
        <end position="409"/>
    </location>
</feature>
<evidence type="ECO:0000313" key="4">
    <source>
        <dbReference type="Proteomes" id="UP000757232"/>
    </source>
</evidence>
<gene>
    <name evidence="3" type="ORF">A7U60_g4163</name>
</gene>
<name>A0A9Q5HZ76_SANBA</name>
<organism evidence="3 4">
    <name type="scientific">Sanghuangporus baumii</name>
    <name type="common">Phellinus baumii</name>
    <dbReference type="NCBI Taxonomy" id="108892"/>
    <lineage>
        <taxon>Eukaryota</taxon>
        <taxon>Fungi</taxon>
        <taxon>Dikarya</taxon>
        <taxon>Basidiomycota</taxon>
        <taxon>Agaricomycotina</taxon>
        <taxon>Agaricomycetes</taxon>
        <taxon>Hymenochaetales</taxon>
        <taxon>Hymenochaetaceae</taxon>
        <taxon>Sanghuangporus</taxon>
    </lineage>
</organism>
<dbReference type="AlphaFoldDB" id="A0A9Q5HZ76"/>
<dbReference type="Gene3D" id="2.130.10.10">
    <property type="entry name" value="YVTN repeat-like/Quinoprotein amine dehydrogenase"/>
    <property type="match status" value="1"/>
</dbReference>
<keyword evidence="2" id="KW-0472">Membrane</keyword>
<feature type="transmembrane region" description="Helical" evidence="2">
    <location>
        <begin position="311"/>
        <end position="331"/>
    </location>
</feature>
<dbReference type="EMBL" id="LNZH02000173">
    <property type="protein sequence ID" value="OCB88689.1"/>
    <property type="molecule type" value="Genomic_DNA"/>
</dbReference>
<accession>A0A9Q5HZ76</accession>
<keyword evidence="4" id="KW-1185">Reference proteome</keyword>
<feature type="region of interest" description="Disordered" evidence="1">
    <location>
        <begin position="46"/>
        <end position="74"/>
    </location>
</feature>
<evidence type="ECO:0000256" key="2">
    <source>
        <dbReference type="SAM" id="Phobius"/>
    </source>
</evidence>
<protein>
    <submittedName>
        <fullName evidence="3">Uncharacterized protein</fullName>
    </submittedName>
</protein>
<feature type="compositionally biased region" description="Basic and acidic residues" evidence="1">
    <location>
        <begin position="528"/>
        <end position="544"/>
    </location>
</feature>
<feature type="region of interest" description="Disordered" evidence="1">
    <location>
        <begin position="504"/>
        <end position="581"/>
    </location>
</feature>
<sequence length="1007" mass="110045">MDLGAVQSGRTVPLPPDGVAQSEVAMEDHEILRRLVRLLSKSEEDELYAQDTRRQPSSSAVHTLYRSKSEGDTTSVHFDRSRSVLRLAETAPLRISRPPKFELTETFRVFERNLVNLRAKLSRLQSVLRRVDGESALAKVASRMSIHLENVMSYMKQQIDILSQVDVGPPSEGMFLHARNISSAFSSLAHSTRALVRLLNELLGGGLVDDMENIEVFESLAQLAESEAQSLKDSRANESLKGMSGINFRQHTVELNTQLAKLCEDASVCLSNIIKSGMFTASSPEPSNDDSRSVILLLRDRKEQEGYKHNLRTGIAILFSVITATMLSISVDRNSSGLGLASSGIWLISLTSGVSAGITGIVGTFLSNTPPQLQDQYMGKVTTWLAMSGDVLILLAATLFSIGLSVFAFSSSQAVAARAIVIVFNSLHFLGLFALLFWLFYSRWNDKSGTKRRNMLSSMRNLAQLSIRSSVGVPTGGSSRAGIEGAKDVEKGLHLRVPSYRRSAPPIIRVTDTEREEATPQSNTPGNRDGEHTHSHIHTADHHSPTHLHRTSSLIPRPASGDDVHNPKSDSASEDGSDLTSLSFSQSHTQVHANLTVPSAQRVSSDSSRSLPALPPDVQIARCMAYSPNGMFLCIGNASPQERCTIFSTDSPAITLGELKLTDIALQIEWSEDGENILLRLSHTIYVWNAMPSATARRPAIIIHQDSDNMKWLMNGNSFLSCKKDILTSFHIDGTPTGVFQIPTTSIQDFVVTKDGQRIICLVSNFASTRSGKTSGSTQKLLVYNLENKAVEQIAPVGREASSIVRSIVSPELLLVNFTGTTPPQVWHYRQNTDASDRRTSATFVSFKRAMSFKAPSGRFAGYGIFGSTDDKLVLSVGEDGDMFIFASDTGQPLRHITTNASYSTHRSVNVTDSGTELLTRRGRPLAQCVAWDPDILTFTVCMGYNDGSIWQWKTPFDALSQDAASSTFSVITLGGEDSTLIRPPDVDKTIVHAENAENAENENSGI</sequence>
<feature type="transmembrane region" description="Helical" evidence="2">
    <location>
        <begin position="415"/>
        <end position="441"/>
    </location>
</feature>
<dbReference type="InterPro" id="IPR015943">
    <property type="entry name" value="WD40/YVTN_repeat-like_dom_sf"/>
</dbReference>
<reference evidence="3" key="1">
    <citation type="submission" date="2016-06" db="EMBL/GenBank/DDBJ databases">
        <title>Draft Genome sequence of the fungus Inonotus baumii.</title>
        <authorList>
            <person name="Zhu H."/>
            <person name="Lin W."/>
        </authorList>
    </citation>
    <scope>NUCLEOTIDE SEQUENCE</scope>
    <source>
        <strain evidence="3">821</strain>
    </source>
</reference>
<dbReference type="OrthoDB" id="3243449at2759"/>
<proteinExistence type="predicted"/>
<feature type="transmembrane region" description="Helical" evidence="2">
    <location>
        <begin position="343"/>
        <end position="366"/>
    </location>
</feature>
<keyword evidence="2" id="KW-0812">Transmembrane</keyword>
<evidence type="ECO:0000256" key="1">
    <source>
        <dbReference type="SAM" id="MobiDB-lite"/>
    </source>
</evidence>
<dbReference type="Proteomes" id="UP000757232">
    <property type="component" value="Unassembled WGS sequence"/>
</dbReference>
<evidence type="ECO:0000313" key="3">
    <source>
        <dbReference type="EMBL" id="OCB88689.1"/>
    </source>
</evidence>
<keyword evidence="2" id="KW-1133">Transmembrane helix</keyword>
<comment type="caution">
    <text evidence="3">The sequence shown here is derived from an EMBL/GenBank/DDBJ whole genome shotgun (WGS) entry which is preliminary data.</text>
</comment>